<dbReference type="AlphaFoldDB" id="A0A2G5SUV0"/>
<keyword evidence="2" id="KW-1185">Reference proteome</keyword>
<comment type="caution">
    <text evidence="1">The sequence shown here is derived from an EMBL/GenBank/DDBJ whole genome shotgun (WGS) entry which is preliminary data.</text>
</comment>
<gene>
    <name evidence="1" type="primary">Cnig_chr_X.g24581</name>
    <name evidence="1" type="ORF">B9Z55_024581</name>
</gene>
<evidence type="ECO:0000313" key="2">
    <source>
        <dbReference type="Proteomes" id="UP000230233"/>
    </source>
</evidence>
<evidence type="ECO:0000313" key="1">
    <source>
        <dbReference type="EMBL" id="PIC18827.1"/>
    </source>
</evidence>
<accession>A0A2G5SUV0</accession>
<dbReference type="EMBL" id="PDUG01000006">
    <property type="protein sequence ID" value="PIC18827.1"/>
    <property type="molecule type" value="Genomic_DNA"/>
</dbReference>
<protein>
    <submittedName>
        <fullName evidence="1">Uncharacterized protein</fullName>
    </submittedName>
</protein>
<reference evidence="2" key="1">
    <citation type="submission" date="2017-10" db="EMBL/GenBank/DDBJ databases">
        <title>Rapid genome shrinkage in a self-fertile nematode reveals novel sperm competition proteins.</title>
        <authorList>
            <person name="Yin D."/>
            <person name="Schwarz E.M."/>
            <person name="Thomas C.G."/>
            <person name="Felde R.L."/>
            <person name="Korf I.F."/>
            <person name="Cutter A.D."/>
            <person name="Schartner C.M."/>
            <person name="Ralston E.J."/>
            <person name="Meyer B.J."/>
            <person name="Haag E.S."/>
        </authorList>
    </citation>
    <scope>NUCLEOTIDE SEQUENCE [LARGE SCALE GENOMIC DNA]</scope>
    <source>
        <strain evidence="2">JU1422</strain>
    </source>
</reference>
<organism evidence="1 2">
    <name type="scientific">Caenorhabditis nigoni</name>
    <dbReference type="NCBI Taxonomy" id="1611254"/>
    <lineage>
        <taxon>Eukaryota</taxon>
        <taxon>Metazoa</taxon>
        <taxon>Ecdysozoa</taxon>
        <taxon>Nematoda</taxon>
        <taxon>Chromadorea</taxon>
        <taxon>Rhabditida</taxon>
        <taxon>Rhabditina</taxon>
        <taxon>Rhabditomorpha</taxon>
        <taxon>Rhabditoidea</taxon>
        <taxon>Rhabditidae</taxon>
        <taxon>Peloderinae</taxon>
        <taxon>Caenorhabditis</taxon>
    </lineage>
</organism>
<dbReference type="Proteomes" id="UP000230233">
    <property type="component" value="Chromosome X"/>
</dbReference>
<proteinExistence type="predicted"/>
<sequence length="141" mass="16711">MMNIIETKDMCLFELFRRYRNGYYQRECSCSSSTQSIPRTQFTPYDPQRATFFQPHHSSQILRLYRRTVLRYIQLVVHTKLIAIAFIIEIQFSKGSSFISLSRLHLENMNMRILIGCVHRNTQRDFIVARTAYSDSPFTNS</sequence>
<name>A0A2G5SUV0_9PELO</name>